<dbReference type="Pfam" id="PF02687">
    <property type="entry name" value="FtsX"/>
    <property type="match status" value="2"/>
</dbReference>
<keyword evidence="9" id="KW-1185">Reference proteome</keyword>
<evidence type="ECO:0000256" key="3">
    <source>
        <dbReference type="ARBA" id="ARBA00022692"/>
    </source>
</evidence>
<sequence length="904" mass="98716">MASPLRKRFPRELKNNLGKYLGIFLLMSVTIALTSGFLLAAHSIGVIIDDMPEKYSIEDARFTTTFEATDEQLDAAADAANDAGTGGTDIVRNWSFDADFNHAQGDDGRDRTLRVYQHRTQVDLAAYAEGRVPEAADEVAIDRVFATNNGITIGEEVELFGQRFIVCGIMTTSDNQALFQNNSDFTVNTLTFGVAEVSESGFAALEATGHQPAYTYSVRFADRDLTVAQRTDAEKDMIRALSTAGATVDDLTDSSANQGIGYAADDVSGDSTMWSVLLYMIIVIMAFVFVVLTSGTIEEESAIIGTLLASGYRRRELVTHYLALPAAVGIAAAVVGNVAGYTLMSEPMRNLYYGSYSLPPYYATWSWGVFAQTTVLPVATLVGITLLGLLRKMGHTPLEFLRHETSKGGVKRGFALPERLSFIARFRMRVFLRNLGNFATLFVGIGFASMLLLFSLAILPTMTHYAENLHNNVVAEHMYTLKAPLEVEGTQEDRDAWAAVSELQGVKGDKLSAMEDTGDALQDAGDALQAAADALQNAAAVLTASPSTEAMRAATNAQDAFTRAQDDFATAQDSFYEKVDDIADELGKSRDDVLDMVDKAANVDADSDTVHPMNTVDNGAAKIAQAEKYAVYSLEYDRGEGSGTETITVYGVPEDSRYWDDLVVGDGHVVFGNGLIDKFRFADGQTVNLYDKYEDETREVTYEGDGCAWGTKSDMAVYMSLDDFNRFFGNDAGYFNGYASDQALDLDARYLTSDLTPESMDAIGEQFVGMMDDMIGMLVGLSVFIFLVFMYLLTKSVIDRSARAISYMKVFGYRDSEISRLYVRSITLTVAVSLVVCQPLIIGGLTLLFRAMLLAYNGNIEIYVPMAAIAEVIAIGFATYLAVALLHIHRIKRVPLALALKVQE</sequence>
<protein>
    <submittedName>
        <fullName evidence="8">ABC transporter permease</fullName>
    </submittedName>
</protein>
<feature type="domain" description="ABC3 transporter permease C-terminal" evidence="7">
    <location>
        <begin position="777"/>
        <end position="894"/>
    </location>
</feature>
<feature type="transmembrane region" description="Helical" evidence="6">
    <location>
        <begin position="862"/>
        <end position="886"/>
    </location>
</feature>
<gene>
    <name evidence="8" type="ORF">C1880_01205</name>
</gene>
<keyword evidence="3 6" id="KW-0812">Transmembrane</keyword>
<dbReference type="PANTHER" id="PTHR30287">
    <property type="entry name" value="MEMBRANE COMPONENT OF PREDICTED ABC SUPERFAMILY METABOLITE UPTAKE TRANSPORTER"/>
    <property type="match status" value="1"/>
</dbReference>
<dbReference type="Proteomes" id="UP000253792">
    <property type="component" value="Unassembled WGS sequence"/>
</dbReference>
<feature type="transmembrane region" description="Helical" evidence="6">
    <location>
        <begin position="435"/>
        <end position="459"/>
    </location>
</feature>
<comment type="caution">
    <text evidence="8">The sequence shown here is derived from an EMBL/GenBank/DDBJ whole genome shotgun (WGS) entry which is preliminary data.</text>
</comment>
<dbReference type="InterPro" id="IPR003838">
    <property type="entry name" value="ABC3_permease_C"/>
</dbReference>
<evidence type="ECO:0000313" key="9">
    <source>
        <dbReference type="Proteomes" id="UP000253792"/>
    </source>
</evidence>
<evidence type="ECO:0000256" key="6">
    <source>
        <dbReference type="SAM" id="Phobius"/>
    </source>
</evidence>
<feature type="transmembrane region" description="Helical" evidence="6">
    <location>
        <begin position="20"/>
        <end position="41"/>
    </location>
</feature>
<dbReference type="GO" id="GO:0005886">
    <property type="term" value="C:plasma membrane"/>
    <property type="evidence" value="ECO:0007669"/>
    <property type="project" value="UniProtKB-SubCell"/>
</dbReference>
<evidence type="ECO:0000259" key="7">
    <source>
        <dbReference type="Pfam" id="PF02687"/>
    </source>
</evidence>
<feature type="transmembrane region" description="Helical" evidence="6">
    <location>
        <begin position="774"/>
        <end position="793"/>
    </location>
</feature>
<feature type="transmembrane region" description="Helical" evidence="6">
    <location>
        <begin position="276"/>
        <end position="297"/>
    </location>
</feature>
<feature type="domain" description="ABC3 transporter permease C-terminal" evidence="7">
    <location>
        <begin position="276"/>
        <end position="391"/>
    </location>
</feature>
<feature type="transmembrane region" description="Helical" evidence="6">
    <location>
        <begin position="821"/>
        <end position="842"/>
    </location>
</feature>
<evidence type="ECO:0000313" key="8">
    <source>
        <dbReference type="EMBL" id="RDB57467.1"/>
    </source>
</evidence>
<dbReference type="OrthoDB" id="2934570at2"/>
<evidence type="ECO:0000256" key="5">
    <source>
        <dbReference type="ARBA" id="ARBA00023136"/>
    </source>
</evidence>
<keyword evidence="4 6" id="KW-1133">Transmembrane helix</keyword>
<dbReference type="EMBL" id="PPTP01000001">
    <property type="protein sequence ID" value="RDB57467.1"/>
    <property type="molecule type" value="Genomic_DNA"/>
</dbReference>
<evidence type="ECO:0000256" key="1">
    <source>
        <dbReference type="ARBA" id="ARBA00004651"/>
    </source>
</evidence>
<dbReference type="RefSeq" id="WP_114619958.1">
    <property type="nucleotide sequence ID" value="NZ_PPTP01000001.1"/>
</dbReference>
<keyword evidence="2" id="KW-1003">Cell membrane</keyword>
<feature type="transmembrane region" description="Helical" evidence="6">
    <location>
        <begin position="364"/>
        <end position="390"/>
    </location>
</feature>
<evidence type="ECO:0000256" key="4">
    <source>
        <dbReference type="ARBA" id="ARBA00022989"/>
    </source>
</evidence>
<dbReference type="PANTHER" id="PTHR30287:SF2">
    <property type="entry name" value="BLL1001 PROTEIN"/>
    <property type="match status" value="1"/>
</dbReference>
<dbReference type="InterPro" id="IPR038766">
    <property type="entry name" value="Membrane_comp_ABC_pdt"/>
</dbReference>
<keyword evidence="5 6" id="KW-0472">Membrane</keyword>
<evidence type="ECO:0000256" key="2">
    <source>
        <dbReference type="ARBA" id="ARBA00022475"/>
    </source>
</evidence>
<reference evidence="8 9" key="1">
    <citation type="journal article" date="2018" name="Elife">
        <title>Discovery and characterization of a prevalent human gut bacterial enzyme sufficient for the inactivation of a family of plant toxins.</title>
        <authorList>
            <person name="Koppel N."/>
            <person name="Bisanz J.E."/>
            <person name="Pandelia M.E."/>
            <person name="Turnbaugh P.J."/>
            <person name="Balskus E.P."/>
        </authorList>
    </citation>
    <scope>NUCLEOTIDE SEQUENCE [LARGE SCALE GENOMIC DNA]</scope>
    <source>
        <strain evidence="9">anaerobia AP69FAA</strain>
    </source>
</reference>
<feature type="transmembrane region" description="Helical" evidence="6">
    <location>
        <begin position="318"/>
        <end position="344"/>
    </location>
</feature>
<comment type="subcellular location">
    <subcellularLocation>
        <location evidence="1">Cell membrane</location>
        <topology evidence="1">Multi-pass membrane protein</topology>
    </subcellularLocation>
</comment>
<dbReference type="STRING" id="1034345.GCA_000236865_01376"/>
<dbReference type="AlphaFoldDB" id="A0A369LFP5"/>
<name>A0A369LFP5_9ACTN</name>
<organism evidence="8 9">
    <name type="scientific">Senegalimassilia anaerobia</name>
    <dbReference type="NCBI Taxonomy" id="1473216"/>
    <lineage>
        <taxon>Bacteria</taxon>
        <taxon>Bacillati</taxon>
        <taxon>Actinomycetota</taxon>
        <taxon>Coriobacteriia</taxon>
        <taxon>Coriobacteriales</taxon>
        <taxon>Coriobacteriaceae</taxon>
        <taxon>Senegalimassilia</taxon>
    </lineage>
</organism>
<accession>A0A369LFP5</accession>
<proteinExistence type="predicted"/>